<reference evidence="1" key="1">
    <citation type="submission" date="2019-12" db="EMBL/GenBank/DDBJ databases">
        <title>Genome sequencing and annotation of Brassica cretica.</title>
        <authorList>
            <person name="Studholme D.J."/>
            <person name="Sarris P."/>
        </authorList>
    </citation>
    <scope>NUCLEOTIDE SEQUENCE</scope>
    <source>
        <strain evidence="1">PFS-109/04</strain>
        <tissue evidence="1">Leaf</tissue>
    </source>
</reference>
<organism evidence="1 2">
    <name type="scientific">Brassica cretica</name>
    <name type="common">Mustard</name>
    <dbReference type="NCBI Taxonomy" id="69181"/>
    <lineage>
        <taxon>Eukaryota</taxon>
        <taxon>Viridiplantae</taxon>
        <taxon>Streptophyta</taxon>
        <taxon>Embryophyta</taxon>
        <taxon>Tracheophyta</taxon>
        <taxon>Spermatophyta</taxon>
        <taxon>Magnoliopsida</taxon>
        <taxon>eudicotyledons</taxon>
        <taxon>Gunneridae</taxon>
        <taxon>Pentapetalae</taxon>
        <taxon>rosids</taxon>
        <taxon>malvids</taxon>
        <taxon>Brassicales</taxon>
        <taxon>Brassicaceae</taxon>
        <taxon>Brassiceae</taxon>
        <taxon>Brassica</taxon>
    </lineage>
</organism>
<proteinExistence type="predicted"/>
<evidence type="ECO:0000313" key="2">
    <source>
        <dbReference type="Proteomes" id="UP000712600"/>
    </source>
</evidence>
<dbReference type="EMBL" id="QGKX02000088">
    <property type="protein sequence ID" value="KAF3587120.1"/>
    <property type="molecule type" value="Genomic_DNA"/>
</dbReference>
<accession>A0A8S9S1V2</accession>
<dbReference type="Proteomes" id="UP000712600">
    <property type="component" value="Unassembled WGS sequence"/>
</dbReference>
<name>A0A8S9S1V2_BRACR</name>
<protein>
    <submittedName>
        <fullName evidence="1">Uncharacterized protein</fullName>
    </submittedName>
</protein>
<dbReference type="AlphaFoldDB" id="A0A8S9S1V2"/>
<sequence>MGVKELRLDSSGAYLLRSTTGASYRSTAGACILLRSTTGASPLHACSFTSPFRLFI</sequence>
<evidence type="ECO:0000313" key="1">
    <source>
        <dbReference type="EMBL" id="KAF3587120.1"/>
    </source>
</evidence>
<gene>
    <name evidence="1" type="ORF">F2Q69_00030695</name>
</gene>
<comment type="caution">
    <text evidence="1">The sequence shown here is derived from an EMBL/GenBank/DDBJ whole genome shotgun (WGS) entry which is preliminary data.</text>
</comment>